<evidence type="ECO:0000256" key="2">
    <source>
        <dbReference type="ARBA" id="ARBA00022737"/>
    </source>
</evidence>
<organism evidence="5 6">
    <name type="scientific">Candidatus Thiomargarita nelsonii</name>
    <dbReference type="NCBI Taxonomy" id="1003181"/>
    <lineage>
        <taxon>Bacteria</taxon>
        <taxon>Pseudomonadati</taxon>
        <taxon>Pseudomonadota</taxon>
        <taxon>Gammaproteobacteria</taxon>
        <taxon>Thiotrichales</taxon>
        <taxon>Thiotrichaceae</taxon>
        <taxon>Thiomargarita</taxon>
    </lineage>
</organism>
<feature type="repeat" description="WD" evidence="3">
    <location>
        <begin position="34"/>
        <end position="75"/>
    </location>
</feature>
<dbReference type="AlphaFoldDB" id="A0A4E0RM13"/>
<reference evidence="5 6" key="1">
    <citation type="journal article" date="2016" name="Front. Microbiol.">
        <title>Single-Cell (Meta-)Genomics of a Dimorphic Candidatus Thiomargarita nelsonii Reveals Genomic Plasticity.</title>
        <authorList>
            <person name="Flood B.E."/>
            <person name="Fliss P."/>
            <person name="Jones D.S."/>
            <person name="Dick G.J."/>
            <person name="Jain S."/>
            <person name="Kaster A.K."/>
            <person name="Winkel M."/>
            <person name="Mussmann M."/>
            <person name="Bailey J."/>
        </authorList>
    </citation>
    <scope>NUCLEOTIDE SEQUENCE [LARGE SCALE GENOMIC DNA]</scope>
    <source>
        <strain evidence="5">Hydrate Ridge</strain>
    </source>
</reference>
<evidence type="ECO:0000259" key="4">
    <source>
        <dbReference type="PROSITE" id="PS50208"/>
    </source>
</evidence>
<dbReference type="PANTHER" id="PTHR22576">
    <property type="entry name" value="MUCOSA ASSOCIATED LYMPHOID TISSUE LYMPHOMA TRANSLOCATION PROTEIN 1/PARACASPASE"/>
    <property type="match status" value="1"/>
</dbReference>
<feature type="repeat" description="WD" evidence="3">
    <location>
        <begin position="1"/>
        <end position="33"/>
    </location>
</feature>
<protein>
    <recommendedName>
        <fullName evidence="4">Caspase family p20 domain-containing protein</fullName>
    </recommendedName>
</protein>
<dbReference type="SUPFAM" id="SSF50978">
    <property type="entry name" value="WD40 repeat-like"/>
    <property type="match status" value="1"/>
</dbReference>
<comment type="caution">
    <text evidence="5">The sequence shown here is derived from an EMBL/GenBank/DDBJ whole genome shotgun (WGS) entry which is preliminary data.</text>
</comment>
<name>A0A4E0RM13_9GAMM</name>
<dbReference type="InterPro" id="IPR036322">
    <property type="entry name" value="WD40_repeat_dom_sf"/>
</dbReference>
<evidence type="ECO:0000313" key="6">
    <source>
        <dbReference type="Proteomes" id="UP000030428"/>
    </source>
</evidence>
<dbReference type="InterPro" id="IPR011600">
    <property type="entry name" value="Pept_C14_caspase"/>
</dbReference>
<dbReference type="InterPro" id="IPR001309">
    <property type="entry name" value="Pept_C14_p20"/>
</dbReference>
<evidence type="ECO:0000256" key="1">
    <source>
        <dbReference type="ARBA" id="ARBA00022574"/>
    </source>
</evidence>
<dbReference type="GO" id="GO:0006508">
    <property type="term" value="P:proteolysis"/>
    <property type="evidence" value="ECO:0007669"/>
    <property type="project" value="InterPro"/>
</dbReference>
<dbReference type="PROSITE" id="PS50208">
    <property type="entry name" value="CASPASE_P20"/>
    <property type="match status" value="1"/>
</dbReference>
<keyword evidence="6" id="KW-1185">Reference proteome</keyword>
<dbReference type="PROSITE" id="PS50294">
    <property type="entry name" value="WD_REPEATS_REGION"/>
    <property type="match status" value="2"/>
</dbReference>
<dbReference type="GO" id="GO:0004197">
    <property type="term" value="F:cysteine-type endopeptidase activity"/>
    <property type="evidence" value="ECO:0007669"/>
    <property type="project" value="InterPro"/>
</dbReference>
<dbReference type="PANTHER" id="PTHR22576:SF37">
    <property type="entry name" value="MUCOSA-ASSOCIATED LYMPHOID TISSUE LYMPHOMA TRANSLOCATION PROTEIN 1"/>
    <property type="match status" value="1"/>
</dbReference>
<dbReference type="InterPro" id="IPR001680">
    <property type="entry name" value="WD40_rpt"/>
</dbReference>
<keyword evidence="1 3" id="KW-0853">WD repeat</keyword>
<feature type="non-terminal residue" evidence="5">
    <location>
        <position position="1"/>
    </location>
</feature>
<dbReference type="InterPro" id="IPR019775">
    <property type="entry name" value="WD40_repeat_CS"/>
</dbReference>
<proteinExistence type="predicted"/>
<dbReference type="SUPFAM" id="SSF52129">
    <property type="entry name" value="Caspase-like"/>
    <property type="match status" value="1"/>
</dbReference>
<dbReference type="SMART" id="SM00320">
    <property type="entry name" value="WD40"/>
    <property type="match status" value="2"/>
</dbReference>
<sequence>SVAFSPDGKTALSGSWDNTVKWWDLSSGRVIKSLEAHSSYVYSVAFSPDGKTALSGSLDTTTRLWNLETGEEIIRLVGFDDGEGVAIMPQQGNNVASPKGEKYINVSFGNRAVGIEGYEKYKKFYHRPDILKLAWQVGDAERAIALANQKTQVATVSPLIPPQKRFALVIGNSKYQYYSTLDNAENDANKLAKVLRTLCFEVTLATNLKLRQMKKVFRQFRQKLRQHKQAVGLFYFAGHGVRYEDHNYLIPIGANSDLMQEWKAIDVSQIKEWKQELNTTAMKTAYVSDMMKAAGNQVNIILLDACRNLPFTKVRGLRTGQMALPSGLNGEKANSGFLIAYAASPGEAAADGTGDNSPYIEHLVKWMQKPNMRLVDILRKVRKGVEKDTNVRLVLA</sequence>
<dbReference type="InterPro" id="IPR015943">
    <property type="entry name" value="WD40/YVTN_repeat-like_dom_sf"/>
</dbReference>
<dbReference type="InterPro" id="IPR029030">
    <property type="entry name" value="Caspase-like_dom_sf"/>
</dbReference>
<dbReference type="Pfam" id="PF00400">
    <property type="entry name" value="WD40"/>
    <property type="match status" value="2"/>
</dbReference>
<gene>
    <name evidence="5" type="ORF">PN36_15950</name>
</gene>
<evidence type="ECO:0000313" key="5">
    <source>
        <dbReference type="EMBL" id="TGN99994.1"/>
    </source>
</evidence>
<dbReference type="PROSITE" id="PS00678">
    <property type="entry name" value="WD_REPEATS_1"/>
    <property type="match status" value="1"/>
</dbReference>
<keyword evidence="2" id="KW-0677">Repeat</keyword>
<accession>A0A4E0RM13</accession>
<dbReference type="PROSITE" id="PS50082">
    <property type="entry name" value="WD_REPEATS_2"/>
    <property type="match status" value="2"/>
</dbReference>
<dbReference type="InterPro" id="IPR052039">
    <property type="entry name" value="Caspase-related_regulators"/>
</dbReference>
<evidence type="ECO:0000256" key="3">
    <source>
        <dbReference type="PROSITE-ProRule" id="PRU00221"/>
    </source>
</evidence>
<dbReference type="Proteomes" id="UP000030428">
    <property type="component" value="Unassembled WGS sequence"/>
</dbReference>
<dbReference type="Gene3D" id="2.130.10.10">
    <property type="entry name" value="YVTN repeat-like/Quinoprotein amine dehydrogenase"/>
    <property type="match status" value="1"/>
</dbReference>
<dbReference type="Pfam" id="PF00656">
    <property type="entry name" value="Peptidase_C14"/>
    <property type="match status" value="1"/>
</dbReference>
<dbReference type="EMBL" id="JSZA02000058">
    <property type="protein sequence ID" value="TGN99994.1"/>
    <property type="molecule type" value="Genomic_DNA"/>
</dbReference>
<dbReference type="Gene3D" id="3.40.50.1460">
    <property type="match status" value="1"/>
</dbReference>
<feature type="domain" description="Caspase family p20" evidence="4">
    <location>
        <begin position="163"/>
        <end position="310"/>
    </location>
</feature>